<dbReference type="EMBL" id="JACBAD010001924">
    <property type="protein sequence ID" value="KAF7128443.1"/>
    <property type="molecule type" value="Genomic_DNA"/>
</dbReference>
<accession>A0A8H6Q8Q0</accession>
<reference evidence="4" key="1">
    <citation type="submission" date="2020-06" db="EMBL/GenBank/DDBJ databases">
        <title>Draft genome sequences of strains closely related to Aspergillus parafelis and Aspergillus hiratsukae.</title>
        <authorList>
            <person name="Dos Santos R.A.C."/>
            <person name="Rivero-Menendez O."/>
            <person name="Steenwyk J.L."/>
            <person name="Mead M.E."/>
            <person name="Goldman G.H."/>
            <person name="Alastruey-Izquierdo A."/>
            <person name="Rokas A."/>
        </authorList>
    </citation>
    <scope>NUCLEOTIDE SEQUENCE</scope>
    <source>
        <strain evidence="3">CNM-CM5793</strain>
        <strain evidence="4">CNM-CM6106</strain>
    </source>
</reference>
<evidence type="ECO:0000313" key="5">
    <source>
        <dbReference type="Proteomes" id="UP000630445"/>
    </source>
</evidence>
<feature type="compositionally biased region" description="Pro residues" evidence="2">
    <location>
        <begin position="1"/>
        <end position="45"/>
    </location>
</feature>
<dbReference type="PANTHER" id="PTHR43657">
    <property type="entry name" value="TRYPTOPHAN RNA-BINDING ATTENUATOR PROTEIN-LIKE PROTEIN"/>
    <property type="match status" value="1"/>
</dbReference>
<dbReference type="PANTHER" id="PTHR43657:SF1">
    <property type="entry name" value="ALTERED INHERITANCE OF MITOCHONDRIA PROTEIN 24, MITOCHONDRIAL"/>
    <property type="match status" value="1"/>
</dbReference>
<evidence type="ECO:0000313" key="3">
    <source>
        <dbReference type="EMBL" id="KAF7128443.1"/>
    </source>
</evidence>
<evidence type="ECO:0000256" key="1">
    <source>
        <dbReference type="RuleBase" id="RU363045"/>
    </source>
</evidence>
<dbReference type="NCBIfam" id="TIGR00266">
    <property type="entry name" value="TIGR00266 family protein"/>
    <property type="match status" value="1"/>
</dbReference>
<dbReference type="Proteomes" id="UP000662466">
    <property type="component" value="Unassembled WGS sequence"/>
</dbReference>
<evidence type="ECO:0000256" key="2">
    <source>
        <dbReference type="SAM" id="MobiDB-lite"/>
    </source>
</evidence>
<dbReference type="Pfam" id="PF01987">
    <property type="entry name" value="AIM24"/>
    <property type="match status" value="1"/>
</dbReference>
<comment type="subcellular location">
    <subcellularLocation>
        <location evidence="1">Mitochondrion</location>
    </subcellularLocation>
</comment>
<organism evidence="4 6">
    <name type="scientific">Aspergillus hiratsukae</name>
    <dbReference type="NCBI Taxonomy" id="1194566"/>
    <lineage>
        <taxon>Eukaryota</taxon>
        <taxon>Fungi</taxon>
        <taxon>Dikarya</taxon>
        <taxon>Ascomycota</taxon>
        <taxon>Pezizomycotina</taxon>
        <taxon>Eurotiomycetes</taxon>
        <taxon>Eurotiomycetidae</taxon>
        <taxon>Eurotiales</taxon>
        <taxon>Aspergillaceae</taxon>
        <taxon>Aspergillus</taxon>
        <taxon>Aspergillus subgen. Fumigati</taxon>
    </lineage>
</organism>
<comment type="caution">
    <text evidence="4">The sequence shown here is derived from an EMBL/GenBank/DDBJ whole genome shotgun (WGS) entry which is preliminary data.</text>
</comment>
<dbReference type="AlphaFoldDB" id="A0A8H6Q8Q0"/>
<gene>
    <name evidence="3" type="ORF">CNMCM5793_003173</name>
    <name evidence="4" type="ORF">CNMCM6106_003263</name>
</gene>
<evidence type="ECO:0000313" key="4">
    <source>
        <dbReference type="EMBL" id="KAF7167869.1"/>
    </source>
</evidence>
<sequence length="329" mass="34650">MASYPPPPTQEGHYPPPPNPGAYPPPPQPSPGFPPPNFSYPPPPKQLEEAHAAAYATNPYGPSSVLPAPQHQSTPSQSSHMAAQAQRTSVGPSQFGQLVNSTTQDDVGTFNGGSYRISHRDTNSILTLQLAVGCPIEAKPGVMIAMSHSITLKGSVKFSLKKMFAGGEMALSTYTGPGELLLAPPVLGDIIVLRLSGSDPWKVGKDAFLAATSGISKEYQTQGLSKGVFSGEGLFVYKMSGVGLVWLQSFGAIIKKDLADGESYFVDNGHLVAWNCKYKMERVASGGIISNMSSGEGLACRFTGPGTVYLQTRNVTAFAAHIGAHTASN</sequence>
<protein>
    <recommendedName>
        <fullName evidence="1">Altered inheritance of mitochondria protein 24, mitochondrial</fullName>
    </recommendedName>
</protein>
<comment type="similarity">
    <text evidence="1">Belongs to the AIM24 family.</text>
</comment>
<feature type="compositionally biased region" description="Polar residues" evidence="2">
    <location>
        <begin position="85"/>
        <end position="99"/>
    </location>
</feature>
<dbReference type="InterPro" id="IPR036983">
    <property type="entry name" value="AIM24_sf"/>
</dbReference>
<keyword evidence="5" id="KW-1185">Reference proteome</keyword>
<feature type="region of interest" description="Disordered" evidence="2">
    <location>
        <begin position="1"/>
        <end position="99"/>
    </location>
</feature>
<dbReference type="EMBL" id="JACBAF010002096">
    <property type="protein sequence ID" value="KAF7167869.1"/>
    <property type="molecule type" value="Genomic_DNA"/>
</dbReference>
<dbReference type="GO" id="GO:0005739">
    <property type="term" value="C:mitochondrion"/>
    <property type="evidence" value="ECO:0007669"/>
    <property type="project" value="UniProtKB-SubCell"/>
</dbReference>
<dbReference type="OrthoDB" id="1705416at2759"/>
<dbReference type="InterPro" id="IPR002838">
    <property type="entry name" value="AIM24"/>
</dbReference>
<proteinExistence type="inferred from homology"/>
<evidence type="ECO:0000313" key="6">
    <source>
        <dbReference type="Proteomes" id="UP000662466"/>
    </source>
</evidence>
<name>A0A8H6Q8Q0_9EURO</name>
<feature type="compositionally biased region" description="Low complexity" evidence="2">
    <location>
        <begin position="69"/>
        <end position="80"/>
    </location>
</feature>
<dbReference type="InterPro" id="IPR016031">
    <property type="entry name" value="Trp_RNA-bd_attenuator-like_dom"/>
</dbReference>
<keyword evidence="1" id="KW-0496">Mitochondrion</keyword>
<dbReference type="SUPFAM" id="SSF51219">
    <property type="entry name" value="TRAP-like"/>
    <property type="match status" value="1"/>
</dbReference>
<dbReference type="Proteomes" id="UP000630445">
    <property type="component" value="Unassembled WGS sequence"/>
</dbReference>
<dbReference type="Gene3D" id="3.60.160.10">
    <property type="entry name" value="Mitochondrial biogenesis AIM24"/>
    <property type="match status" value="1"/>
</dbReference>